<evidence type="ECO:0000313" key="1">
    <source>
        <dbReference type="EMBL" id="GGF12242.1"/>
    </source>
</evidence>
<dbReference type="EMBL" id="BMIT01000027">
    <property type="protein sequence ID" value="GGF12242.1"/>
    <property type="molecule type" value="Genomic_DNA"/>
</dbReference>
<comment type="caution">
    <text evidence="1">The sequence shown here is derived from an EMBL/GenBank/DDBJ whole genome shotgun (WGS) entry which is preliminary data.</text>
</comment>
<sequence>MRKFTLILAFFVVSACSSIEDVSNKDFVNINMGSVSSTKPLFVCGNKLDSELTNQLVINWGFEKCQSGEHVISIPENSPLKITKVVRHTHTALFTRERWLAVGNFENTEFYYYLDWVTQTDGTFFKQSSNVPWR</sequence>
<keyword evidence="2" id="KW-1185">Reference proteome</keyword>
<evidence type="ECO:0008006" key="3">
    <source>
        <dbReference type="Google" id="ProtNLM"/>
    </source>
</evidence>
<accession>A0ABQ1U731</accession>
<organism evidence="1 2">
    <name type="scientific">Pseudoalteromonas gelatinilytica</name>
    <dbReference type="NCBI Taxonomy" id="1703256"/>
    <lineage>
        <taxon>Bacteria</taxon>
        <taxon>Pseudomonadati</taxon>
        <taxon>Pseudomonadota</taxon>
        <taxon>Gammaproteobacteria</taxon>
        <taxon>Alteromonadales</taxon>
        <taxon>Pseudoalteromonadaceae</taxon>
        <taxon>Pseudoalteromonas</taxon>
    </lineage>
</organism>
<evidence type="ECO:0000313" key="2">
    <source>
        <dbReference type="Proteomes" id="UP000638462"/>
    </source>
</evidence>
<proteinExistence type="predicted"/>
<gene>
    <name evidence="1" type="ORF">GCM10008027_41330</name>
</gene>
<dbReference type="PROSITE" id="PS51257">
    <property type="entry name" value="PROKAR_LIPOPROTEIN"/>
    <property type="match status" value="1"/>
</dbReference>
<reference evidence="2" key="1">
    <citation type="journal article" date="2019" name="Int. J. Syst. Evol. Microbiol.">
        <title>The Global Catalogue of Microorganisms (GCM) 10K type strain sequencing project: providing services to taxonomists for standard genome sequencing and annotation.</title>
        <authorList>
            <consortium name="The Broad Institute Genomics Platform"/>
            <consortium name="The Broad Institute Genome Sequencing Center for Infectious Disease"/>
            <person name="Wu L."/>
            <person name="Ma J."/>
        </authorList>
    </citation>
    <scope>NUCLEOTIDE SEQUENCE [LARGE SCALE GENOMIC DNA]</scope>
    <source>
        <strain evidence="2">CGMCC 1.15394</strain>
    </source>
</reference>
<protein>
    <recommendedName>
        <fullName evidence="3">Lipoprotein</fullName>
    </recommendedName>
</protein>
<name>A0ABQ1U731_9GAMM</name>
<dbReference type="Proteomes" id="UP000638462">
    <property type="component" value="Unassembled WGS sequence"/>
</dbReference>